<dbReference type="InterPro" id="IPR007647">
    <property type="entry name" value="RNA_pol_Rpb2_5"/>
</dbReference>
<organism evidence="3">
    <name type="scientific">mine drainage metagenome</name>
    <dbReference type="NCBI Taxonomy" id="410659"/>
    <lineage>
        <taxon>unclassified sequences</taxon>
        <taxon>metagenomes</taxon>
        <taxon>ecological metagenomes</taxon>
    </lineage>
</organism>
<proteinExistence type="predicted"/>
<feature type="domain" description="RNA polymerase Rpb2" evidence="2">
    <location>
        <begin position="47"/>
        <end position="86"/>
    </location>
</feature>
<dbReference type="InterPro" id="IPR007646">
    <property type="entry name" value="RNA_pol_Rpb2_4"/>
</dbReference>
<keyword evidence="3" id="KW-0240">DNA-directed RNA polymerase</keyword>
<dbReference type="AlphaFoldDB" id="T1B943"/>
<dbReference type="SUPFAM" id="SSF64484">
    <property type="entry name" value="beta and beta-prime subunits of DNA dependent RNA-polymerase"/>
    <property type="match status" value="1"/>
</dbReference>
<dbReference type="GO" id="GO:0006351">
    <property type="term" value="P:DNA-templated transcription"/>
    <property type="evidence" value="ECO:0007669"/>
    <property type="project" value="InterPro"/>
</dbReference>
<dbReference type="Pfam" id="PF04567">
    <property type="entry name" value="RNA_pol_Rpb2_5"/>
    <property type="match status" value="1"/>
</dbReference>
<evidence type="ECO:0000313" key="3">
    <source>
        <dbReference type="EMBL" id="EQD64968.1"/>
    </source>
</evidence>
<dbReference type="GO" id="GO:0003677">
    <property type="term" value="F:DNA binding"/>
    <property type="evidence" value="ECO:0007669"/>
    <property type="project" value="InterPro"/>
</dbReference>
<feature type="non-terminal residue" evidence="3">
    <location>
        <position position="1"/>
    </location>
</feature>
<dbReference type="GO" id="GO:0003899">
    <property type="term" value="F:DNA-directed RNA polymerase activity"/>
    <property type="evidence" value="ECO:0007669"/>
    <property type="project" value="InterPro"/>
</dbReference>
<keyword evidence="3" id="KW-0804">Transcription</keyword>
<gene>
    <name evidence="3" type="ORF">B1B_06543</name>
</gene>
<dbReference type="GO" id="GO:0000428">
    <property type="term" value="C:DNA-directed RNA polymerase complex"/>
    <property type="evidence" value="ECO:0007669"/>
    <property type="project" value="UniProtKB-KW"/>
</dbReference>
<accession>T1B943</accession>
<name>T1B943_9ZZZZ</name>
<protein>
    <submittedName>
        <fullName evidence="3">DNA-directed RNA polymerase subunit B</fullName>
    </submittedName>
</protein>
<comment type="caution">
    <text evidence="3">The sequence shown here is derived from an EMBL/GenBank/DDBJ whole genome shotgun (WGS) entry which is preliminary data.</text>
</comment>
<dbReference type="EMBL" id="AUZY01004133">
    <property type="protein sequence ID" value="EQD64968.1"/>
    <property type="molecule type" value="Genomic_DNA"/>
</dbReference>
<feature type="non-terminal residue" evidence="3">
    <location>
        <position position="95"/>
    </location>
</feature>
<reference evidence="3" key="2">
    <citation type="journal article" date="2014" name="ISME J.">
        <title>Microbial stratification in low pH oxic and suboxic macroscopic growths along an acid mine drainage.</title>
        <authorList>
            <person name="Mendez-Garcia C."/>
            <person name="Mesa V."/>
            <person name="Sprenger R.R."/>
            <person name="Richter M."/>
            <person name="Diez M.S."/>
            <person name="Solano J."/>
            <person name="Bargiela R."/>
            <person name="Golyshina O.V."/>
            <person name="Manteca A."/>
            <person name="Ramos J.L."/>
            <person name="Gallego J.R."/>
            <person name="Llorente I."/>
            <person name="Martins Dos Santos V.A."/>
            <person name="Jensen O.N."/>
            <person name="Pelaez A.I."/>
            <person name="Sanchez J."/>
            <person name="Ferrer M."/>
        </authorList>
    </citation>
    <scope>NUCLEOTIDE SEQUENCE</scope>
</reference>
<sequence>RYDEEMNEVIVHCDSGRLRRPLIVVQNGASKIAHSDREEIARGSLTFSDLIRQGKVEWIDAEEEEDSLIAIEPFDAPARCPHCERALSRTDLVYP</sequence>
<reference evidence="3" key="1">
    <citation type="submission" date="2013-08" db="EMBL/GenBank/DDBJ databases">
        <authorList>
            <person name="Mendez C."/>
            <person name="Richter M."/>
            <person name="Ferrer M."/>
            <person name="Sanchez J."/>
        </authorList>
    </citation>
    <scope>NUCLEOTIDE SEQUENCE</scope>
</reference>
<evidence type="ECO:0000259" key="2">
    <source>
        <dbReference type="Pfam" id="PF04567"/>
    </source>
</evidence>
<evidence type="ECO:0000259" key="1">
    <source>
        <dbReference type="Pfam" id="PF04566"/>
    </source>
</evidence>
<feature type="domain" description="RNA polymerase Rpb2" evidence="1">
    <location>
        <begin position="2"/>
        <end position="26"/>
    </location>
</feature>
<dbReference type="Pfam" id="PF04566">
    <property type="entry name" value="RNA_pol_Rpb2_4"/>
    <property type="match status" value="1"/>
</dbReference>